<proteinExistence type="predicted"/>
<feature type="transmembrane region" description="Helical" evidence="1">
    <location>
        <begin position="123"/>
        <end position="144"/>
    </location>
</feature>
<dbReference type="AlphaFoldDB" id="A0A8K0XA30"/>
<name>A0A8K0XA30_9PEZI</name>
<evidence type="ECO:0000256" key="1">
    <source>
        <dbReference type="SAM" id="Phobius"/>
    </source>
</evidence>
<evidence type="ECO:0000313" key="2">
    <source>
        <dbReference type="EMBL" id="KAH7376383.1"/>
    </source>
</evidence>
<sequence>MGHPCPIGYIPAAVYQKTIIVAEHRVLICCLNLRNSDSLVCTVDPKQTGQAMPPSVVPALIVREVIIRGGAATGLFVPDGEIRRLSDLYPDELPLLSRHNPRSYKVEDPNDPIIRRSSQARNIAIFSGLGMLVLILIVAMCFCWPSRFKSTWVNGARRPTRPRRAQRRDGEELGYMPGQRAYGMPLMLLPSARYA</sequence>
<comment type="caution">
    <text evidence="2">The sequence shown here is derived from an EMBL/GenBank/DDBJ whole genome shotgun (WGS) entry which is preliminary data.</text>
</comment>
<accession>A0A8K0XA30</accession>
<evidence type="ECO:0000313" key="3">
    <source>
        <dbReference type="Proteomes" id="UP000813385"/>
    </source>
</evidence>
<dbReference type="OrthoDB" id="10545926at2759"/>
<organism evidence="2 3">
    <name type="scientific">Plectosphaerella cucumerina</name>
    <dbReference type="NCBI Taxonomy" id="40658"/>
    <lineage>
        <taxon>Eukaryota</taxon>
        <taxon>Fungi</taxon>
        <taxon>Dikarya</taxon>
        <taxon>Ascomycota</taxon>
        <taxon>Pezizomycotina</taxon>
        <taxon>Sordariomycetes</taxon>
        <taxon>Hypocreomycetidae</taxon>
        <taxon>Glomerellales</taxon>
        <taxon>Plectosphaerellaceae</taxon>
        <taxon>Plectosphaerella</taxon>
    </lineage>
</organism>
<keyword evidence="1" id="KW-0472">Membrane</keyword>
<keyword evidence="1" id="KW-1133">Transmembrane helix</keyword>
<gene>
    <name evidence="2" type="ORF">B0T11DRAFT_293895</name>
</gene>
<protein>
    <submittedName>
        <fullName evidence="2">Uncharacterized protein</fullName>
    </submittedName>
</protein>
<reference evidence="2" key="1">
    <citation type="journal article" date="2021" name="Nat. Commun.">
        <title>Genetic determinants of endophytism in the Arabidopsis root mycobiome.</title>
        <authorList>
            <person name="Mesny F."/>
            <person name="Miyauchi S."/>
            <person name="Thiergart T."/>
            <person name="Pickel B."/>
            <person name="Atanasova L."/>
            <person name="Karlsson M."/>
            <person name="Huettel B."/>
            <person name="Barry K.W."/>
            <person name="Haridas S."/>
            <person name="Chen C."/>
            <person name="Bauer D."/>
            <person name="Andreopoulos W."/>
            <person name="Pangilinan J."/>
            <person name="LaButti K."/>
            <person name="Riley R."/>
            <person name="Lipzen A."/>
            <person name="Clum A."/>
            <person name="Drula E."/>
            <person name="Henrissat B."/>
            <person name="Kohler A."/>
            <person name="Grigoriev I.V."/>
            <person name="Martin F.M."/>
            <person name="Hacquard S."/>
        </authorList>
    </citation>
    <scope>NUCLEOTIDE SEQUENCE</scope>
    <source>
        <strain evidence="2">MPI-CAGE-AT-0016</strain>
    </source>
</reference>
<keyword evidence="3" id="KW-1185">Reference proteome</keyword>
<keyword evidence="1" id="KW-0812">Transmembrane</keyword>
<dbReference type="EMBL" id="JAGPXD010000001">
    <property type="protein sequence ID" value="KAH7376383.1"/>
    <property type="molecule type" value="Genomic_DNA"/>
</dbReference>
<dbReference type="Proteomes" id="UP000813385">
    <property type="component" value="Unassembled WGS sequence"/>
</dbReference>